<dbReference type="InterPro" id="IPR005825">
    <property type="entry name" value="Ribosomal_uL24_CS"/>
</dbReference>
<evidence type="ECO:0000256" key="2">
    <source>
        <dbReference type="ARBA" id="ARBA00022980"/>
    </source>
</evidence>
<gene>
    <name evidence="8" type="ORF">TKK_004067</name>
</gene>
<dbReference type="NCBIfam" id="TIGR01079">
    <property type="entry name" value="rplX_bact"/>
    <property type="match status" value="1"/>
</dbReference>
<evidence type="ECO:0000313" key="8">
    <source>
        <dbReference type="EMBL" id="KAL3402903.1"/>
    </source>
</evidence>
<evidence type="ECO:0000313" key="9">
    <source>
        <dbReference type="Proteomes" id="UP001627154"/>
    </source>
</evidence>
<dbReference type="InterPro" id="IPR041988">
    <property type="entry name" value="Ribosomal_uL24_KOW"/>
</dbReference>
<evidence type="ECO:0000256" key="1">
    <source>
        <dbReference type="ARBA" id="ARBA00010618"/>
    </source>
</evidence>
<evidence type="ECO:0000256" key="5">
    <source>
        <dbReference type="ARBA" id="ARBA00035357"/>
    </source>
</evidence>
<dbReference type="Pfam" id="PF00467">
    <property type="entry name" value="KOW"/>
    <property type="match status" value="1"/>
</dbReference>
<dbReference type="InterPro" id="IPR005824">
    <property type="entry name" value="KOW"/>
</dbReference>
<evidence type="ECO:0000256" key="6">
    <source>
        <dbReference type="RuleBase" id="RU003477"/>
    </source>
</evidence>
<protein>
    <recommendedName>
        <fullName evidence="4">Large ribosomal subunit protein uL24m</fullName>
    </recommendedName>
    <alternativeName>
        <fullName evidence="5">39S ribosomal protein L24, mitochondrial</fullName>
    </alternativeName>
</protein>
<organism evidence="8 9">
    <name type="scientific">Trichogramma kaykai</name>
    <dbReference type="NCBI Taxonomy" id="54128"/>
    <lineage>
        <taxon>Eukaryota</taxon>
        <taxon>Metazoa</taxon>
        <taxon>Ecdysozoa</taxon>
        <taxon>Arthropoda</taxon>
        <taxon>Hexapoda</taxon>
        <taxon>Insecta</taxon>
        <taxon>Pterygota</taxon>
        <taxon>Neoptera</taxon>
        <taxon>Endopterygota</taxon>
        <taxon>Hymenoptera</taxon>
        <taxon>Apocrita</taxon>
        <taxon>Proctotrupomorpha</taxon>
        <taxon>Chalcidoidea</taxon>
        <taxon>Trichogrammatidae</taxon>
        <taxon>Trichogramma</taxon>
    </lineage>
</organism>
<dbReference type="Pfam" id="PF17136">
    <property type="entry name" value="ribosomal_L24"/>
    <property type="match status" value="1"/>
</dbReference>
<comment type="similarity">
    <text evidence="1 6">Belongs to the universal ribosomal protein uL24 family.</text>
</comment>
<dbReference type="CDD" id="cd06089">
    <property type="entry name" value="KOW_RPL26"/>
    <property type="match status" value="1"/>
</dbReference>
<reference evidence="8 9" key="1">
    <citation type="journal article" date="2024" name="bioRxiv">
        <title>A reference genome for Trichogramma kaykai: A tiny desert-dwelling parasitoid wasp with competing sex-ratio distorters.</title>
        <authorList>
            <person name="Culotta J."/>
            <person name="Lindsey A.R."/>
        </authorList>
    </citation>
    <scope>NUCLEOTIDE SEQUENCE [LARGE SCALE GENOMIC DNA]</scope>
    <source>
        <strain evidence="9">KSX58</strain>
        <tissue evidence="8">Whole organism</tissue>
    </source>
</reference>
<comment type="caution">
    <text evidence="8">The sequence shown here is derived from an EMBL/GenBank/DDBJ whole genome shotgun (WGS) entry which is preliminary data.</text>
</comment>
<sequence length="250" mass="29702">MPRFNILKLVGEHSKRFANLPDRYIKRSMERIYWKTPGPPKYLARTHEKKVFKFDMHRPWTNEFKLENPDGQIPEKIHVEPVLHWPFYRGDRVEIMVGPDKGKQGIVKIIYEERNWVIVEGLNTVLEMMGKTKDFPGMPIRKEMPLLITTDVQHVDPTDLKPTKIEWRYTEEGELVRVSVRTGRIIPVPPSHYETIDYKTPESYVEGDKDTIKAEVQKMTYEPNLKTFDMDLKDKLGIVENRVRKKTYWY</sequence>
<name>A0ABD2XCR3_9HYME</name>
<dbReference type="SMART" id="SM00739">
    <property type="entry name" value="KOW"/>
    <property type="match status" value="1"/>
</dbReference>
<evidence type="ECO:0000259" key="7">
    <source>
        <dbReference type="SMART" id="SM00739"/>
    </source>
</evidence>
<feature type="domain" description="KOW" evidence="7">
    <location>
        <begin position="86"/>
        <end position="113"/>
    </location>
</feature>
<keyword evidence="2 6" id="KW-0689">Ribosomal protein</keyword>
<dbReference type="PROSITE" id="PS01108">
    <property type="entry name" value="RIBOSOMAL_L24"/>
    <property type="match status" value="1"/>
</dbReference>
<dbReference type="InterPro" id="IPR003256">
    <property type="entry name" value="Ribosomal_uL24"/>
</dbReference>
<dbReference type="EMBL" id="JBJJXI010000032">
    <property type="protein sequence ID" value="KAL3402903.1"/>
    <property type="molecule type" value="Genomic_DNA"/>
</dbReference>
<dbReference type="PANTHER" id="PTHR12903">
    <property type="entry name" value="MITOCHONDRIAL RIBOSOMAL PROTEIN L24"/>
    <property type="match status" value="1"/>
</dbReference>
<dbReference type="GO" id="GO:1990904">
    <property type="term" value="C:ribonucleoprotein complex"/>
    <property type="evidence" value="ECO:0007669"/>
    <property type="project" value="UniProtKB-KW"/>
</dbReference>
<dbReference type="SUPFAM" id="SSF50104">
    <property type="entry name" value="Translation proteins SH3-like domain"/>
    <property type="match status" value="1"/>
</dbReference>
<accession>A0ABD2XCR3</accession>
<keyword evidence="9" id="KW-1185">Reference proteome</keyword>
<dbReference type="InterPro" id="IPR014722">
    <property type="entry name" value="Rib_uL2_dom2"/>
</dbReference>
<dbReference type="Gene3D" id="2.30.30.30">
    <property type="match status" value="1"/>
</dbReference>
<evidence type="ECO:0000256" key="4">
    <source>
        <dbReference type="ARBA" id="ARBA00035283"/>
    </source>
</evidence>
<dbReference type="GO" id="GO:0005840">
    <property type="term" value="C:ribosome"/>
    <property type="evidence" value="ECO:0007669"/>
    <property type="project" value="UniProtKB-KW"/>
</dbReference>
<dbReference type="AlphaFoldDB" id="A0ABD2XCR3"/>
<dbReference type="InterPro" id="IPR057264">
    <property type="entry name" value="Ribosomal_uL24_C"/>
</dbReference>
<keyword evidence="3 6" id="KW-0687">Ribonucleoprotein</keyword>
<evidence type="ECO:0000256" key="3">
    <source>
        <dbReference type="ARBA" id="ARBA00023274"/>
    </source>
</evidence>
<proteinExistence type="inferred from homology"/>
<dbReference type="InterPro" id="IPR008991">
    <property type="entry name" value="Translation_prot_SH3-like_sf"/>
</dbReference>
<dbReference type="Proteomes" id="UP001627154">
    <property type="component" value="Unassembled WGS sequence"/>
</dbReference>